<dbReference type="RefSeq" id="WP_158372301.1">
    <property type="nucleotide sequence ID" value="NZ_JAOQJU010000044.1"/>
</dbReference>
<feature type="transmembrane region" description="Helical" evidence="1">
    <location>
        <begin position="418"/>
        <end position="438"/>
    </location>
</feature>
<evidence type="ECO:0000256" key="1">
    <source>
        <dbReference type="SAM" id="Phobius"/>
    </source>
</evidence>
<proteinExistence type="predicted"/>
<feature type="transmembrane region" description="Helical" evidence="1">
    <location>
        <begin position="12"/>
        <end position="30"/>
    </location>
</feature>
<feature type="transmembrane region" description="Helical" evidence="1">
    <location>
        <begin position="849"/>
        <end position="869"/>
    </location>
</feature>
<dbReference type="Proteomes" id="UP001652431">
    <property type="component" value="Unassembled WGS sequence"/>
</dbReference>
<feature type="transmembrane region" description="Helical" evidence="1">
    <location>
        <begin position="206"/>
        <end position="228"/>
    </location>
</feature>
<comment type="caution">
    <text evidence="2">The sequence shown here is derived from an EMBL/GenBank/DDBJ whole genome shotgun (WGS) entry which is preliminary data.</text>
</comment>
<feature type="transmembrane region" description="Helical" evidence="1">
    <location>
        <begin position="107"/>
        <end position="127"/>
    </location>
</feature>
<dbReference type="PANTHER" id="PTHR46795:SF3">
    <property type="entry name" value="ABC TRANSPORTER PERMEASE"/>
    <property type="match status" value="1"/>
</dbReference>
<feature type="transmembrane region" description="Helical" evidence="1">
    <location>
        <begin position="757"/>
        <end position="780"/>
    </location>
</feature>
<protein>
    <recommendedName>
        <fullName evidence="4">ABC transporter permease</fullName>
    </recommendedName>
</protein>
<reference evidence="2 3" key="1">
    <citation type="journal article" date="2021" name="ISME Commun">
        <title>Automated analysis of genomic sequences facilitates high-throughput and comprehensive description of bacteria.</title>
        <authorList>
            <person name="Hitch T.C.A."/>
        </authorList>
    </citation>
    <scope>NUCLEOTIDE SEQUENCE [LARGE SCALE GENOMIC DNA]</scope>
    <source>
        <strain evidence="2 3">Sanger_03</strain>
    </source>
</reference>
<keyword evidence="1" id="KW-1133">Transmembrane helix</keyword>
<dbReference type="InterPro" id="IPR052536">
    <property type="entry name" value="ABC-4_Integral_Memb_Prot"/>
</dbReference>
<feature type="transmembrane region" description="Helical" evidence="1">
    <location>
        <begin position="469"/>
        <end position="488"/>
    </location>
</feature>
<organism evidence="2 3">
    <name type="scientific">Dorea acetigenes</name>
    <dbReference type="NCBI Taxonomy" id="2981787"/>
    <lineage>
        <taxon>Bacteria</taxon>
        <taxon>Bacillati</taxon>
        <taxon>Bacillota</taxon>
        <taxon>Clostridia</taxon>
        <taxon>Lachnospirales</taxon>
        <taxon>Lachnospiraceae</taxon>
        <taxon>Dorea</taxon>
    </lineage>
</organism>
<feature type="transmembrane region" description="Helical" evidence="1">
    <location>
        <begin position="392"/>
        <end position="412"/>
    </location>
</feature>
<dbReference type="EMBL" id="JAOQJU010000044">
    <property type="protein sequence ID" value="MCU6688309.1"/>
    <property type="molecule type" value="Genomic_DNA"/>
</dbReference>
<keyword evidence="3" id="KW-1185">Reference proteome</keyword>
<dbReference type="PANTHER" id="PTHR46795">
    <property type="entry name" value="ABC TRANSPORTER PERMEASE-RELATED-RELATED"/>
    <property type="match status" value="1"/>
</dbReference>
<evidence type="ECO:0000313" key="2">
    <source>
        <dbReference type="EMBL" id="MCU6688309.1"/>
    </source>
</evidence>
<sequence length="888" mass="103202">MKERLHTGRKFSAVVLVIVQVILVLPWILIDGKYYNTYMYLFRMFSTGDFKSVVMEDFSFLGMEWTDLEQMMYFFVFQLVLLIVLQFVDLLNLILTCRKESVGPLSPVSLVICGIQIFSVNFSPVFYFDNWITLLYIIIIAVLHLILLLGSRMIDSWEESTAEQRQIKERDKAAKKERKERLAFEGKYSSLFYTVIWKNFKANWEAYRIFILVAGLSVSFVFAGIGMQEMMADITGAEDILSLLRGQGLVTILLNFLVVAIVISIFLIVSVFMFYLKNHMSSYTLFVNLGMRSMTLYLFVGMELLVCTIIALVAGSIIGNGILAVCRIVIRRGFEGTISFHRITAKTYLFTLLVIFLIYLISAMATRDIYIDTGASTARYKAVLKEKMPGKLSPVFLLIGAALVVYAVYSFARREKAEGIQLFIILFVGLYFFLRNFWNFYLRARRKKLSAYFRSLLKKNYFYHHFKTAFRYLYMITLLHIGVLFVFARDAASDISAERPENMFPYDYVCMAVDEEEDFFREMEDTYGAEVSIFPMVRVTSVDNSSMPDDIRECMLPQGQNIGISESTYRALCKMVGWKPEELNLEKDGSEIYVIYQEDESVAAHPLDYYADRVTPRLHIGQPVLSYNFVRREEIFVPRTIVGSARGYLVGNLQQGEHENIVVFSDAYFETVKEDWKYTNCLTGDPLAEGEAVEDVTFHHWPDRLVLMNVPADQKIQVEKELESFADNHFFDFQYDRVVQSWYSKDAQMEQIKAERFMHIAISIFIMVILTSVTIILLYMKAESEMNEKKKQQEFLKSMGMREKERIKAVKSEIQSFFWIPFTIATVITFVFTAILWRIRMYTQADCINYLKAEAVIYLLYAAIQWLGVKWIERYILRKVEGHHGRNH</sequence>
<feature type="transmembrane region" description="Helical" evidence="1">
    <location>
        <begin position="71"/>
        <end position="95"/>
    </location>
</feature>
<keyword evidence="1" id="KW-0812">Transmembrane</keyword>
<name>A0ABT2RT83_9FIRM</name>
<feature type="transmembrane region" description="Helical" evidence="1">
    <location>
        <begin position="133"/>
        <end position="150"/>
    </location>
</feature>
<gene>
    <name evidence="2" type="ORF">OCV99_17585</name>
</gene>
<feature type="transmembrane region" description="Helical" evidence="1">
    <location>
        <begin position="350"/>
        <end position="371"/>
    </location>
</feature>
<feature type="transmembrane region" description="Helical" evidence="1">
    <location>
        <begin position="297"/>
        <end position="330"/>
    </location>
</feature>
<feature type="transmembrane region" description="Helical" evidence="1">
    <location>
        <begin position="248"/>
        <end position="276"/>
    </location>
</feature>
<evidence type="ECO:0000313" key="3">
    <source>
        <dbReference type="Proteomes" id="UP001652431"/>
    </source>
</evidence>
<feature type="transmembrane region" description="Helical" evidence="1">
    <location>
        <begin position="816"/>
        <end position="837"/>
    </location>
</feature>
<evidence type="ECO:0008006" key="4">
    <source>
        <dbReference type="Google" id="ProtNLM"/>
    </source>
</evidence>
<keyword evidence="1" id="KW-0472">Membrane</keyword>
<accession>A0ABT2RT83</accession>